<evidence type="ECO:0000313" key="3">
    <source>
        <dbReference type="Proteomes" id="UP000001887"/>
    </source>
</evidence>
<feature type="region of interest" description="Disordered" evidence="1">
    <location>
        <begin position="136"/>
        <end position="178"/>
    </location>
</feature>
<evidence type="ECO:0000313" key="2">
    <source>
        <dbReference type="EMBL" id="ADB15516.1"/>
    </source>
</evidence>
<reference evidence="2 3" key="1">
    <citation type="journal article" date="2009" name="Stand. Genomic Sci.">
        <title>Complete genome sequence of Pirellula staleyi type strain (ATCC 27377).</title>
        <authorList>
            <person name="Clum A."/>
            <person name="Tindall B.J."/>
            <person name="Sikorski J."/>
            <person name="Ivanova N."/>
            <person name="Mavrommatis K."/>
            <person name="Lucas S."/>
            <person name="Glavina del Rio T."/>
            <person name="Nolan M."/>
            <person name="Chen F."/>
            <person name="Tice H."/>
            <person name="Pitluck S."/>
            <person name="Cheng J.F."/>
            <person name="Chertkov O."/>
            <person name="Brettin T."/>
            <person name="Han C."/>
            <person name="Detter J.C."/>
            <person name="Kuske C."/>
            <person name="Bruce D."/>
            <person name="Goodwin L."/>
            <person name="Ovchinikova G."/>
            <person name="Pati A."/>
            <person name="Mikhailova N."/>
            <person name="Chen A."/>
            <person name="Palaniappan K."/>
            <person name="Land M."/>
            <person name="Hauser L."/>
            <person name="Chang Y.J."/>
            <person name="Jeffries C.D."/>
            <person name="Chain P."/>
            <person name="Rohde M."/>
            <person name="Goker M."/>
            <person name="Bristow J."/>
            <person name="Eisen J.A."/>
            <person name="Markowitz V."/>
            <person name="Hugenholtz P."/>
            <person name="Kyrpides N.C."/>
            <person name="Klenk H.P."/>
            <person name="Lapidus A."/>
        </authorList>
    </citation>
    <scope>NUCLEOTIDE SEQUENCE [LARGE SCALE GENOMIC DNA]</scope>
    <source>
        <strain evidence="3">ATCC 27377 / DSM 6068 / ICPB 4128</strain>
    </source>
</reference>
<organism evidence="2 3">
    <name type="scientific">Pirellula staleyi (strain ATCC 27377 / DSM 6068 / ICPB 4128)</name>
    <name type="common">Pirella staleyi</name>
    <dbReference type="NCBI Taxonomy" id="530564"/>
    <lineage>
        <taxon>Bacteria</taxon>
        <taxon>Pseudomonadati</taxon>
        <taxon>Planctomycetota</taxon>
        <taxon>Planctomycetia</taxon>
        <taxon>Pirellulales</taxon>
        <taxon>Pirellulaceae</taxon>
        <taxon>Pirellula</taxon>
    </lineage>
</organism>
<dbReference type="OrthoDB" id="291302at2"/>
<name>D2R6D8_PIRSD</name>
<proteinExistence type="predicted"/>
<dbReference type="eggNOG" id="COG3170">
    <property type="taxonomic scope" value="Bacteria"/>
</dbReference>
<sequence>MQPSSEQFDPYFAWLGIDPAEHPLHHYSLLGLPPFTSDVAAISRSADERMQHVRQFQTGPRGAFTQKILNELSSARICLTSSTLRAQYDAQLHKLLAERAIAELPPALDQSGAAGGPELYSYVPVNLSPQQLPVGTYGQPLPPPGQAMESAAGPPPVMARGTTPPAAEDPEAEEEATSDPARWPILLLTSAVVLLVVVTSVVIYQRFGRPKPAPIAADVPEEIVPEEAPPAEPAIIEMLQEGSGEVNFTPSAAIVEGSAAVQLDGLANVITGFVDTASAATWNYRLVKPGFFQLEVTYRLEPAIDEAALTLVIGDQTKTITLRPLESADAVSTDRFTVAITRSGKGTLRLAPKTDRSGKGLTIESLKLIPVGSTTPGPEMN</sequence>
<dbReference type="STRING" id="530564.Psta_0831"/>
<dbReference type="HOGENOM" id="CLU_725326_0_0_0"/>
<dbReference type="AlphaFoldDB" id="D2R6D8"/>
<accession>D2R6D8</accession>
<feature type="compositionally biased region" description="Acidic residues" evidence="1">
    <location>
        <begin position="168"/>
        <end position="177"/>
    </location>
</feature>
<dbReference type="Proteomes" id="UP000001887">
    <property type="component" value="Chromosome"/>
</dbReference>
<dbReference type="KEGG" id="psl:Psta_0831"/>
<keyword evidence="3" id="KW-1185">Reference proteome</keyword>
<protein>
    <submittedName>
        <fullName evidence="2">Uncharacterized protein</fullName>
    </submittedName>
</protein>
<evidence type="ECO:0000256" key="1">
    <source>
        <dbReference type="SAM" id="MobiDB-lite"/>
    </source>
</evidence>
<dbReference type="EMBL" id="CP001848">
    <property type="protein sequence ID" value="ADB15516.1"/>
    <property type="molecule type" value="Genomic_DNA"/>
</dbReference>
<gene>
    <name evidence="2" type="ordered locus">Psta_0831</name>
</gene>